<evidence type="ECO:0000259" key="3">
    <source>
        <dbReference type="PROSITE" id="PS50110"/>
    </source>
</evidence>
<comment type="caution">
    <text evidence="1">Lacks conserved residue(s) required for the propagation of feature annotation.</text>
</comment>
<gene>
    <name evidence="4" type="ORF">GCM10010964_01610</name>
</gene>
<dbReference type="RefSeq" id="WP_188897452.1">
    <property type="nucleotide sequence ID" value="NZ_BMKS01000001.1"/>
</dbReference>
<evidence type="ECO:0000256" key="2">
    <source>
        <dbReference type="SAM" id="MobiDB-lite"/>
    </source>
</evidence>
<dbReference type="InterPro" id="IPR011006">
    <property type="entry name" value="CheY-like_superfamily"/>
</dbReference>
<dbReference type="Gene3D" id="3.40.50.2300">
    <property type="match status" value="1"/>
</dbReference>
<feature type="domain" description="Response regulatory" evidence="3">
    <location>
        <begin position="29"/>
        <end position="146"/>
    </location>
</feature>
<accession>A0A8J2Z7D3</accession>
<dbReference type="GO" id="GO:0000160">
    <property type="term" value="P:phosphorelay signal transduction system"/>
    <property type="evidence" value="ECO:0007669"/>
    <property type="project" value="InterPro"/>
</dbReference>
<feature type="region of interest" description="Disordered" evidence="2">
    <location>
        <begin position="256"/>
        <end position="284"/>
    </location>
</feature>
<keyword evidence="5" id="KW-1185">Reference proteome</keyword>
<feature type="compositionally biased region" description="Basic and acidic residues" evidence="2">
    <location>
        <begin position="274"/>
        <end position="284"/>
    </location>
</feature>
<organism evidence="4 5">
    <name type="scientific">Caldovatus sediminis</name>
    <dbReference type="NCBI Taxonomy" id="2041189"/>
    <lineage>
        <taxon>Bacteria</taxon>
        <taxon>Pseudomonadati</taxon>
        <taxon>Pseudomonadota</taxon>
        <taxon>Alphaproteobacteria</taxon>
        <taxon>Acetobacterales</taxon>
        <taxon>Roseomonadaceae</taxon>
        <taxon>Caldovatus</taxon>
    </lineage>
</organism>
<dbReference type="InterPro" id="IPR001789">
    <property type="entry name" value="Sig_transdc_resp-reg_receiver"/>
</dbReference>
<dbReference type="PROSITE" id="PS50110">
    <property type="entry name" value="RESPONSE_REGULATORY"/>
    <property type="match status" value="1"/>
</dbReference>
<evidence type="ECO:0000313" key="5">
    <source>
        <dbReference type="Proteomes" id="UP000597507"/>
    </source>
</evidence>
<sequence length="284" mass="29279">MAARPLPRIASAAVLLHAGPPDGPEGPLAVLVLAERPDVRERLALMLRGAGHRTDALASPAAALDRLHLAPYDALVAAFRPPAAPVLALARALRAMPPPMGRIALLGLAPTTSERQRRDIAAAGFDHALAELVPPAEDLLEALRRAVRARWGPGPLNADLRDALAARLAPEALEASDDAAMRAAGERALALRAGGSAWTAAAVREAAEEIAAALAPVGALAAPAAARALAMAPERRNALLPPLLSSLVALRGALRRDREARSGARGPISGAGRDTPHDPKDDSP</sequence>
<name>A0A8J2Z7D3_9PROT</name>
<evidence type="ECO:0000256" key="1">
    <source>
        <dbReference type="PROSITE-ProRule" id="PRU00169"/>
    </source>
</evidence>
<dbReference type="AlphaFoldDB" id="A0A8J2Z7D3"/>
<dbReference type="EMBL" id="BMKS01000001">
    <property type="protein sequence ID" value="GGG17023.1"/>
    <property type="molecule type" value="Genomic_DNA"/>
</dbReference>
<reference evidence="4 5" key="1">
    <citation type="journal article" date="2014" name="Int. J. Syst. Evol. Microbiol.">
        <title>Complete genome sequence of Corynebacterium casei LMG S-19264T (=DSM 44701T), isolated from a smear-ripened cheese.</title>
        <authorList>
            <consortium name="US DOE Joint Genome Institute (JGI-PGF)"/>
            <person name="Walter F."/>
            <person name="Albersmeier A."/>
            <person name="Kalinowski J."/>
            <person name="Ruckert C."/>
        </authorList>
    </citation>
    <scope>NUCLEOTIDE SEQUENCE [LARGE SCALE GENOMIC DNA]</scope>
    <source>
        <strain evidence="4 5">CGMCC 1.16330</strain>
    </source>
</reference>
<proteinExistence type="predicted"/>
<evidence type="ECO:0000313" key="4">
    <source>
        <dbReference type="EMBL" id="GGG17023.1"/>
    </source>
</evidence>
<dbReference type="SUPFAM" id="SSF52172">
    <property type="entry name" value="CheY-like"/>
    <property type="match status" value="1"/>
</dbReference>
<dbReference type="Proteomes" id="UP000597507">
    <property type="component" value="Unassembled WGS sequence"/>
</dbReference>
<protein>
    <recommendedName>
        <fullName evidence="3">Response regulatory domain-containing protein</fullName>
    </recommendedName>
</protein>
<comment type="caution">
    <text evidence="4">The sequence shown here is derived from an EMBL/GenBank/DDBJ whole genome shotgun (WGS) entry which is preliminary data.</text>
</comment>